<feature type="repeat" description="ANK" evidence="14">
    <location>
        <begin position="147"/>
        <end position="179"/>
    </location>
</feature>
<sequence length="472" mass="52209">MDGLIEYAFPAGEESDDSDEEWDVGRNLEKPLPPTANLISHVEDNVFMLKKAISKGDIKTVEKLLDNGMDVETRLGFGWSLLMCAVNMANYDLAKLLLERGASANFSKDNWTALMASCTASASEDKISHCMELLLSRNADPNVANRTQMTCLMLAAREGYSKIINLLLSHGADVDLQEENGHTALSIAVRYGKENAVLKLLQLGANTSIKNNAGKTPADLAVTFKHAQIAKILDSSSNISLMQSSSTMEENLSEFLQTNSGSPSSKESVTRLDGIDVFLHGLDLGFLSDILKENDITWADLLTMEKEDLEKIGITVPEHQHKLMNAVQQMQLNKIDMGTIILQARTVENTELLDFLISIHQQTCILTQAIHDLTKRFPKRASQLVFSLDPDQEAQALCNKLEVQAKDLQKEVANLRCLLYQMEKAEGCCNVPKIHIKKKQQWSLSRVALSVAGATSLVFLYKAFSARASVFM</sequence>
<dbReference type="GO" id="GO:0051321">
    <property type="term" value="P:meiotic cell cycle"/>
    <property type="evidence" value="ECO:0007669"/>
    <property type="project" value="UniProtKB-KW"/>
</dbReference>
<evidence type="ECO:0000256" key="12">
    <source>
        <dbReference type="ARBA" id="ARBA00023254"/>
    </source>
</evidence>
<evidence type="ECO:0000256" key="9">
    <source>
        <dbReference type="ARBA" id="ARBA00022871"/>
    </source>
</evidence>
<keyword evidence="4" id="KW-0217">Developmental protein</keyword>
<dbReference type="GO" id="GO:0071546">
    <property type="term" value="C:pi-body"/>
    <property type="evidence" value="ECO:0007669"/>
    <property type="project" value="TreeGrafter"/>
</dbReference>
<evidence type="ECO:0000256" key="14">
    <source>
        <dbReference type="PROSITE-ProRule" id="PRU00023"/>
    </source>
</evidence>
<keyword evidence="6" id="KW-0597">Phosphoprotein</keyword>
<dbReference type="PROSITE" id="PS50088">
    <property type="entry name" value="ANK_REPEAT"/>
    <property type="match status" value="3"/>
</dbReference>
<evidence type="ECO:0000256" key="1">
    <source>
        <dbReference type="ARBA" id="ARBA00004496"/>
    </source>
</evidence>
<evidence type="ECO:0000256" key="15">
    <source>
        <dbReference type="SAM" id="Coils"/>
    </source>
</evidence>
<evidence type="ECO:0000256" key="5">
    <source>
        <dbReference type="ARBA" id="ARBA00022490"/>
    </source>
</evidence>
<dbReference type="Gene3D" id="1.25.40.20">
    <property type="entry name" value="Ankyrin repeat-containing domain"/>
    <property type="match status" value="1"/>
</dbReference>
<dbReference type="PROSITE" id="PS50105">
    <property type="entry name" value="SAM_DOMAIN"/>
    <property type="match status" value="1"/>
</dbReference>
<feature type="repeat" description="ANK" evidence="14">
    <location>
        <begin position="180"/>
        <end position="212"/>
    </location>
</feature>
<keyword evidence="9" id="KW-0744">Spermatogenesis</keyword>
<dbReference type="InterPro" id="IPR042650">
    <property type="entry name" value="Asz1_SAM"/>
</dbReference>
<dbReference type="InterPro" id="IPR002110">
    <property type="entry name" value="Ankyrin_rpt"/>
</dbReference>
<dbReference type="Ensembl" id="ENSCSET00000033693.1">
    <property type="protein sequence ID" value="ENSCSEP00000033264.1"/>
    <property type="gene ID" value="ENSCSEG00000021350.1"/>
</dbReference>
<dbReference type="OMA" id="PFMFACR"/>
<dbReference type="PANTHER" id="PTHR24157:SF3">
    <property type="entry name" value="ANKYRIN REPEAT, SAM AND BASIC LEUCINE ZIPPER DOMAIN-CONTAINING PROTEIN 1"/>
    <property type="match status" value="1"/>
</dbReference>
<feature type="domain" description="SAM" evidence="16">
    <location>
        <begin position="270"/>
        <end position="333"/>
    </location>
</feature>
<name>A0A3P8X2M6_CYNSE</name>
<evidence type="ECO:0000313" key="17">
    <source>
        <dbReference type="Ensembl" id="ENSCSEP00000033264.1"/>
    </source>
</evidence>
<feature type="repeat" description="ANK" evidence="14">
    <location>
        <begin position="77"/>
        <end position="109"/>
    </location>
</feature>
<keyword evidence="15" id="KW-0175">Coiled coil</keyword>
<reference evidence="17" key="2">
    <citation type="submission" date="2025-08" db="UniProtKB">
        <authorList>
            <consortium name="Ensembl"/>
        </authorList>
    </citation>
    <scope>IDENTIFICATION</scope>
</reference>
<keyword evidence="18" id="KW-1185">Reference proteome</keyword>
<dbReference type="InterPro" id="IPR013761">
    <property type="entry name" value="SAM/pointed_sf"/>
</dbReference>
<dbReference type="Pfam" id="PF13637">
    <property type="entry name" value="Ank_4"/>
    <property type="match status" value="1"/>
</dbReference>
<dbReference type="SUPFAM" id="SSF48403">
    <property type="entry name" value="Ankyrin repeat"/>
    <property type="match status" value="1"/>
</dbReference>
<dbReference type="AlphaFoldDB" id="A0A3P8X2M6"/>
<dbReference type="PROSITE" id="PS50297">
    <property type="entry name" value="ANK_REP_REGION"/>
    <property type="match status" value="2"/>
</dbReference>
<keyword evidence="5" id="KW-0963">Cytoplasm</keyword>
<keyword evidence="7" id="KW-0677">Repeat</keyword>
<evidence type="ECO:0000313" key="18">
    <source>
        <dbReference type="Proteomes" id="UP000265120"/>
    </source>
</evidence>
<comment type="subunit">
    <text evidence="2">Interacts with DDX4, PIWIL1, RANBP9 and TDRD1.</text>
</comment>
<evidence type="ECO:0000256" key="8">
    <source>
        <dbReference type="ARBA" id="ARBA00022782"/>
    </source>
</evidence>
<keyword evidence="8" id="KW-0221">Differentiation</keyword>
<feature type="coiled-coil region" evidence="15">
    <location>
        <begin position="391"/>
        <end position="425"/>
    </location>
</feature>
<accession>A0A3P8X2M6</accession>
<reference evidence="17" key="3">
    <citation type="submission" date="2025-09" db="UniProtKB">
        <authorList>
            <consortium name="Ensembl"/>
        </authorList>
    </citation>
    <scope>IDENTIFICATION</scope>
</reference>
<keyword evidence="11" id="KW-0943">RNA-mediated gene silencing</keyword>
<dbReference type="OrthoDB" id="439236at2759"/>
<proteinExistence type="predicted"/>
<keyword evidence="12" id="KW-0469">Meiosis</keyword>
<dbReference type="GeneTree" id="ENSGT00880000138051"/>
<keyword evidence="10 14" id="KW-0040">ANK repeat</keyword>
<dbReference type="SMART" id="SM00454">
    <property type="entry name" value="SAM"/>
    <property type="match status" value="1"/>
</dbReference>
<dbReference type="CDD" id="cd09521">
    <property type="entry name" value="SAM_ASZ1"/>
    <property type="match status" value="1"/>
</dbReference>
<reference evidence="17 18" key="1">
    <citation type="journal article" date="2014" name="Nat. Genet.">
        <title>Whole-genome sequence of a flatfish provides insights into ZW sex chromosome evolution and adaptation to a benthic lifestyle.</title>
        <authorList>
            <person name="Chen S."/>
            <person name="Zhang G."/>
            <person name="Shao C."/>
            <person name="Huang Q."/>
            <person name="Liu G."/>
            <person name="Zhang P."/>
            <person name="Song W."/>
            <person name="An N."/>
            <person name="Chalopin D."/>
            <person name="Volff J.N."/>
            <person name="Hong Y."/>
            <person name="Li Q."/>
            <person name="Sha Z."/>
            <person name="Zhou H."/>
            <person name="Xie M."/>
            <person name="Yu Q."/>
            <person name="Liu Y."/>
            <person name="Xiang H."/>
            <person name="Wang N."/>
            <person name="Wu K."/>
            <person name="Yang C."/>
            <person name="Zhou Q."/>
            <person name="Liao X."/>
            <person name="Yang L."/>
            <person name="Hu Q."/>
            <person name="Zhang J."/>
            <person name="Meng L."/>
            <person name="Jin L."/>
            <person name="Tian Y."/>
            <person name="Lian J."/>
            <person name="Yang J."/>
            <person name="Miao G."/>
            <person name="Liu S."/>
            <person name="Liang Z."/>
            <person name="Yan F."/>
            <person name="Li Y."/>
            <person name="Sun B."/>
            <person name="Zhang H."/>
            <person name="Zhang J."/>
            <person name="Zhu Y."/>
            <person name="Du M."/>
            <person name="Zhao Y."/>
            <person name="Schartl M."/>
            <person name="Tang Q."/>
            <person name="Wang J."/>
        </authorList>
    </citation>
    <scope>NUCLEOTIDE SEQUENCE</scope>
</reference>
<evidence type="ECO:0000256" key="7">
    <source>
        <dbReference type="ARBA" id="ARBA00022737"/>
    </source>
</evidence>
<dbReference type="GeneID" id="103379581"/>
<dbReference type="Pfam" id="PF12796">
    <property type="entry name" value="Ank_2"/>
    <property type="match status" value="1"/>
</dbReference>
<protein>
    <recommendedName>
        <fullName evidence="3">Ankyrin repeat, SAM and basic leucine zipper domain-containing protein 1</fullName>
    </recommendedName>
    <alternativeName>
        <fullName evidence="13">Germ cell-specific ankyrin, SAM and basic leucine zipper domain-containing protein</fullName>
    </alternativeName>
</protein>
<dbReference type="Gene3D" id="1.10.150.50">
    <property type="entry name" value="Transcription Factor, Ets-1"/>
    <property type="match status" value="1"/>
</dbReference>
<dbReference type="SUPFAM" id="SSF47769">
    <property type="entry name" value="SAM/Pointed domain"/>
    <property type="match status" value="1"/>
</dbReference>
<dbReference type="GO" id="GO:0007283">
    <property type="term" value="P:spermatogenesis"/>
    <property type="evidence" value="ECO:0007669"/>
    <property type="project" value="UniProtKB-KW"/>
</dbReference>
<evidence type="ECO:0000256" key="6">
    <source>
        <dbReference type="ARBA" id="ARBA00022553"/>
    </source>
</evidence>
<dbReference type="PANTHER" id="PTHR24157">
    <property type="entry name" value="ANKYRIN REPEAT, SAM AND BASIC LEUCINE ZIPPER DOMAIN-CONTAINING PROTEIN 1"/>
    <property type="match status" value="1"/>
</dbReference>
<evidence type="ECO:0000259" key="16">
    <source>
        <dbReference type="PROSITE" id="PS50105"/>
    </source>
</evidence>
<evidence type="ECO:0000256" key="10">
    <source>
        <dbReference type="ARBA" id="ARBA00023043"/>
    </source>
</evidence>
<evidence type="ECO:0000256" key="2">
    <source>
        <dbReference type="ARBA" id="ARBA00011479"/>
    </source>
</evidence>
<evidence type="ECO:0000256" key="4">
    <source>
        <dbReference type="ARBA" id="ARBA00022473"/>
    </source>
</evidence>
<dbReference type="SMART" id="SM00248">
    <property type="entry name" value="ANK"/>
    <property type="match status" value="6"/>
</dbReference>
<dbReference type="STRING" id="244447.ENSCSEP00000033264"/>
<dbReference type="GO" id="GO:0031047">
    <property type="term" value="P:regulatory ncRNA-mediated gene silencing"/>
    <property type="evidence" value="ECO:0007669"/>
    <property type="project" value="UniProtKB-KW"/>
</dbReference>
<evidence type="ECO:0000256" key="3">
    <source>
        <dbReference type="ARBA" id="ARBA00020117"/>
    </source>
</evidence>
<dbReference type="GO" id="GO:0030154">
    <property type="term" value="P:cell differentiation"/>
    <property type="evidence" value="ECO:0007669"/>
    <property type="project" value="UniProtKB-KW"/>
</dbReference>
<dbReference type="RefSeq" id="XP_008309398.1">
    <property type="nucleotide sequence ID" value="XM_008311176.3"/>
</dbReference>
<organism evidence="17 18">
    <name type="scientific">Cynoglossus semilaevis</name>
    <name type="common">Tongue sole</name>
    <dbReference type="NCBI Taxonomy" id="244447"/>
    <lineage>
        <taxon>Eukaryota</taxon>
        <taxon>Metazoa</taxon>
        <taxon>Chordata</taxon>
        <taxon>Craniata</taxon>
        <taxon>Vertebrata</taxon>
        <taxon>Euteleostomi</taxon>
        <taxon>Actinopterygii</taxon>
        <taxon>Neopterygii</taxon>
        <taxon>Teleostei</taxon>
        <taxon>Neoteleostei</taxon>
        <taxon>Acanthomorphata</taxon>
        <taxon>Carangaria</taxon>
        <taxon>Pleuronectiformes</taxon>
        <taxon>Pleuronectoidei</taxon>
        <taxon>Cynoglossidae</taxon>
        <taxon>Cynoglossinae</taxon>
        <taxon>Cynoglossus</taxon>
    </lineage>
</organism>
<dbReference type="Proteomes" id="UP000265120">
    <property type="component" value="Chromosome 6"/>
</dbReference>
<dbReference type="Pfam" id="PF07647">
    <property type="entry name" value="SAM_2"/>
    <property type="match status" value="1"/>
</dbReference>
<dbReference type="InterPro" id="IPR001660">
    <property type="entry name" value="SAM"/>
</dbReference>
<dbReference type="InterPro" id="IPR036770">
    <property type="entry name" value="Ankyrin_rpt-contain_sf"/>
</dbReference>
<dbReference type="CTD" id="136991"/>
<dbReference type="InParanoid" id="A0A3P8X2M6"/>
<evidence type="ECO:0000256" key="11">
    <source>
        <dbReference type="ARBA" id="ARBA00023158"/>
    </source>
</evidence>
<comment type="subcellular location">
    <subcellularLocation>
        <location evidence="1">Cytoplasm</location>
    </subcellularLocation>
</comment>
<evidence type="ECO:0000256" key="13">
    <source>
        <dbReference type="ARBA" id="ARBA00030354"/>
    </source>
</evidence>